<keyword evidence="2" id="KW-1185">Reference proteome</keyword>
<proteinExistence type="predicted"/>
<evidence type="ECO:0008006" key="3">
    <source>
        <dbReference type="Google" id="ProtNLM"/>
    </source>
</evidence>
<dbReference type="EMBL" id="JBJHZX010000059">
    <property type="protein sequence ID" value="MFL0198412.1"/>
    <property type="molecule type" value="Genomic_DNA"/>
</dbReference>
<protein>
    <recommendedName>
        <fullName evidence="3">Transposase</fullName>
    </recommendedName>
</protein>
<comment type="caution">
    <text evidence="1">The sequence shown here is derived from an EMBL/GenBank/DDBJ whole genome shotgun (WGS) entry which is preliminary data.</text>
</comment>
<reference evidence="1 2" key="1">
    <citation type="submission" date="2024-11" db="EMBL/GenBank/DDBJ databases">
        <authorList>
            <person name="Heng Y.C."/>
            <person name="Lim A.C.H."/>
            <person name="Lee J.K.Y."/>
            <person name="Kittelmann S."/>
        </authorList>
    </citation>
    <scope>NUCLEOTIDE SEQUENCE [LARGE SCALE GENOMIC DNA]</scope>
    <source>
        <strain evidence="1 2">WILCCON 0269</strain>
    </source>
</reference>
<dbReference type="Proteomes" id="UP001623660">
    <property type="component" value="Unassembled WGS sequence"/>
</dbReference>
<gene>
    <name evidence="1" type="ORF">ACJDU8_23010</name>
</gene>
<dbReference type="RefSeq" id="WP_406794521.1">
    <property type="nucleotide sequence ID" value="NZ_JBJHZX010000059.1"/>
</dbReference>
<evidence type="ECO:0000313" key="2">
    <source>
        <dbReference type="Proteomes" id="UP001623660"/>
    </source>
</evidence>
<name>A0ABW8SQQ6_9CLOT</name>
<organism evidence="1 2">
    <name type="scientific">Candidatus Clostridium eludens</name>
    <dbReference type="NCBI Taxonomy" id="3381663"/>
    <lineage>
        <taxon>Bacteria</taxon>
        <taxon>Bacillati</taxon>
        <taxon>Bacillota</taxon>
        <taxon>Clostridia</taxon>
        <taxon>Eubacteriales</taxon>
        <taxon>Clostridiaceae</taxon>
        <taxon>Clostridium</taxon>
    </lineage>
</organism>
<accession>A0ABW8SQQ6</accession>
<evidence type="ECO:0000313" key="1">
    <source>
        <dbReference type="EMBL" id="MFL0198412.1"/>
    </source>
</evidence>
<sequence length="79" mass="9161">MDALKKDKLEMAVRLYFKGYTLNEAFEIVRHDDIQLDNNGKLYEPCTGETVCQDITTATDEQIRSLLQIKKRALIKRAK</sequence>